<dbReference type="NCBIfam" id="NF037959">
    <property type="entry name" value="MFS_SpdSyn"/>
    <property type="match status" value="1"/>
</dbReference>
<evidence type="ECO:0000313" key="3">
    <source>
        <dbReference type="Proteomes" id="UP000245362"/>
    </source>
</evidence>
<comment type="caution">
    <text evidence="2">The sequence shown here is derived from an EMBL/GenBank/DDBJ whole genome shotgun (WGS) entry which is preliminary data.</text>
</comment>
<keyword evidence="2" id="KW-0808">Transferase</keyword>
<name>A0A2U3BEH0_9VIBR</name>
<protein>
    <submittedName>
        <fullName evidence="2">Glycosyl transferase</fullName>
    </submittedName>
</protein>
<keyword evidence="1" id="KW-0812">Transmembrane</keyword>
<evidence type="ECO:0000313" key="2">
    <source>
        <dbReference type="EMBL" id="PWI35144.1"/>
    </source>
</evidence>
<dbReference type="SUPFAM" id="SSF103473">
    <property type="entry name" value="MFS general substrate transporter"/>
    <property type="match status" value="1"/>
</dbReference>
<feature type="transmembrane region" description="Helical" evidence="1">
    <location>
        <begin position="76"/>
        <end position="93"/>
    </location>
</feature>
<keyword evidence="1" id="KW-1133">Transmembrane helix</keyword>
<sequence length="208" mass="22879">MLNSDYLINRLVLLLAFVSGFSIMAVELLGGRVLAPYFGSSIYVWGSLITIFMVALSAGYLLGGRWSVYQPSLRKFSLLYFFGALALLPLVVTGEEIMKQVFLHINDPRYGSLVAATFLFFIPTTILGMIAPYSVRLLVRNTHHSGQIAGMLYFISTLGSALGTLITSFYLVLWFEIETILFSLIGLLLAGGLCAFYIPAPRAVAEVE</sequence>
<reference evidence="2 3" key="1">
    <citation type="submission" date="2018-05" db="EMBL/GenBank/DDBJ databases">
        <title>Vibrio limimaris sp. nov., isolated from marine sediment.</title>
        <authorList>
            <person name="Li C.-M."/>
        </authorList>
    </citation>
    <scope>NUCLEOTIDE SEQUENCE [LARGE SCALE GENOMIC DNA]</scope>
    <source>
        <strain evidence="2 3">E4404</strain>
    </source>
</reference>
<dbReference type="EMBL" id="QFWT01000001">
    <property type="protein sequence ID" value="PWI35144.1"/>
    <property type="molecule type" value="Genomic_DNA"/>
</dbReference>
<feature type="transmembrane region" description="Helical" evidence="1">
    <location>
        <begin position="179"/>
        <end position="198"/>
    </location>
</feature>
<feature type="transmembrane region" description="Helical" evidence="1">
    <location>
        <begin position="113"/>
        <end position="139"/>
    </location>
</feature>
<feature type="transmembrane region" description="Helical" evidence="1">
    <location>
        <begin position="151"/>
        <end position="173"/>
    </location>
</feature>
<dbReference type="Proteomes" id="UP000245362">
    <property type="component" value="Unassembled WGS sequence"/>
</dbReference>
<proteinExistence type="predicted"/>
<evidence type="ECO:0000256" key="1">
    <source>
        <dbReference type="SAM" id="Phobius"/>
    </source>
</evidence>
<dbReference type="OrthoDB" id="9761985at2"/>
<feature type="transmembrane region" description="Helical" evidence="1">
    <location>
        <begin position="42"/>
        <end position="64"/>
    </location>
</feature>
<dbReference type="InterPro" id="IPR036259">
    <property type="entry name" value="MFS_trans_sf"/>
</dbReference>
<organism evidence="2 3">
    <name type="scientific">Vibrio albus</name>
    <dbReference type="NCBI Taxonomy" id="2200953"/>
    <lineage>
        <taxon>Bacteria</taxon>
        <taxon>Pseudomonadati</taxon>
        <taxon>Pseudomonadota</taxon>
        <taxon>Gammaproteobacteria</taxon>
        <taxon>Vibrionales</taxon>
        <taxon>Vibrionaceae</taxon>
        <taxon>Vibrio</taxon>
    </lineage>
</organism>
<keyword evidence="3" id="KW-1185">Reference proteome</keyword>
<accession>A0A2U3BEH0</accession>
<keyword evidence="1" id="KW-0472">Membrane</keyword>
<feature type="transmembrane region" description="Helical" evidence="1">
    <location>
        <begin position="12"/>
        <end position="30"/>
    </location>
</feature>
<dbReference type="AlphaFoldDB" id="A0A2U3BEH0"/>
<dbReference type="GO" id="GO:0016740">
    <property type="term" value="F:transferase activity"/>
    <property type="evidence" value="ECO:0007669"/>
    <property type="project" value="UniProtKB-KW"/>
</dbReference>
<gene>
    <name evidence="2" type="ORF">DI392_02360</name>
</gene>
<dbReference type="RefSeq" id="WP_109318296.1">
    <property type="nucleotide sequence ID" value="NZ_QFWT01000001.1"/>
</dbReference>